<organism evidence="2 3">
    <name type="scientific">Chromobacterium violaceum</name>
    <dbReference type="NCBI Taxonomy" id="536"/>
    <lineage>
        <taxon>Bacteria</taxon>
        <taxon>Pseudomonadati</taxon>
        <taxon>Pseudomonadota</taxon>
        <taxon>Betaproteobacteria</taxon>
        <taxon>Neisseriales</taxon>
        <taxon>Chromobacteriaceae</taxon>
        <taxon>Chromobacterium</taxon>
    </lineage>
</organism>
<name>A0A202BCQ8_CHRVL</name>
<comment type="caution">
    <text evidence="2">The sequence shown here is derived from an EMBL/GenBank/DDBJ whole genome shotgun (WGS) entry which is preliminary data.</text>
</comment>
<evidence type="ECO:0000256" key="1">
    <source>
        <dbReference type="SAM" id="MobiDB-lite"/>
    </source>
</evidence>
<keyword evidence="3" id="KW-1185">Reference proteome</keyword>
<dbReference type="AlphaFoldDB" id="A0A202BCQ8"/>
<gene>
    <name evidence="2" type="ORF">CBW21_05465</name>
</gene>
<dbReference type="EMBL" id="NHOO01000004">
    <property type="protein sequence ID" value="OVE49343.1"/>
    <property type="molecule type" value="Genomic_DNA"/>
</dbReference>
<evidence type="ECO:0008006" key="4">
    <source>
        <dbReference type="Google" id="ProtNLM"/>
    </source>
</evidence>
<accession>A0A202BCQ8</accession>
<feature type="compositionally biased region" description="Polar residues" evidence="1">
    <location>
        <begin position="1"/>
        <end position="10"/>
    </location>
</feature>
<sequence length="66" mass="7008">MLLERTQSGVERTRVDGKAPGRPASLRAAQQREMCDELAAGAGVSVMARKFAVSPKAVGRVRAAKL</sequence>
<evidence type="ECO:0000313" key="2">
    <source>
        <dbReference type="EMBL" id="OVE49343.1"/>
    </source>
</evidence>
<feature type="region of interest" description="Disordered" evidence="1">
    <location>
        <begin position="1"/>
        <end position="24"/>
    </location>
</feature>
<dbReference type="Proteomes" id="UP000196342">
    <property type="component" value="Unassembled WGS sequence"/>
</dbReference>
<protein>
    <recommendedName>
        <fullName evidence="4">Resolvase HTH domain-containing protein</fullName>
    </recommendedName>
</protein>
<evidence type="ECO:0000313" key="3">
    <source>
        <dbReference type="Proteomes" id="UP000196342"/>
    </source>
</evidence>
<reference evidence="2 3" key="1">
    <citation type="submission" date="2017-05" db="EMBL/GenBank/DDBJ databases">
        <title>Chromobacterium violaceum GHPS1 isolated from Hydrocarbon polluted soil in French Guiana display an awesome secondary metabolite arsenal and a battery of drug and heavy-metal-resistance and detoxification of xenobiotics proteins.</title>
        <authorList>
            <person name="Belbahri L."/>
        </authorList>
    </citation>
    <scope>NUCLEOTIDE SEQUENCE [LARGE SCALE GENOMIC DNA]</scope>
    <source>
        <strain evidence="2 3">GHPS1</strain>
    </source>
</reference>
<proteinExistence type="predicted"/>